<dbReference type="GeneID" id="13399235"/>
<sequence length="159" mass="18227">MYAEGGRFSTTFHHYRFYYYPSRATPTSLPNNTFQQETYDVSNVMSQRDNEAGEHFEEDHTSEGDKEDDVAEVGWAVKAPLDVREKCAQSLRTENILACPQICIPSKQKHVGIGCEEIFQREAKSRAMTRTDIENVLEWAVRIRQEQTLGTETWSGSGR</sequence>
<evidence type="ECO:0000313" key="1">
    <source>
        <dbReference type="EMBL" id="EGP81966.1"/>
    </source>
</evidence>
<dbReference type="EMBL" id="CM001214">
    <property type="protein sequence ID" value="EGP81966.1"/>
    <property type="molecule type" value="Genomic_DNA"/>
</dbReference>
<accession>F9XRS4</accession>
<name>F9XRS4_ZYMTI</name>
<dbReference type="Proteomes" id="UP000008062">
    <property type="component" value="Chromosome 19"/>
</dbReference>
<dbReference type="HOGENOM" id="CLU_1662195_0_0_1"/>
<organism evidence="1 2">
    <name type="scientific">Zymoseptoria tritici (strain CBS 115943 / IPO323)</name>
    <name type="common">Speckled leaf blotch fungus</name>
    <name type="synonym">Septoria tritici</name>
    <dbReference type="NCBI Taxonomy" id="336722"/>
    <lineage>
        <taxon>Eukaryota</taxon>
        <taxon>Fungi</taxon>
        <taxon>Dikarya</taxon>
        <taxon>Ascomycota</taxon>
        <taxon>Pezizomycotina</taxon>
        <taxon>Dothideomycetes</taxon>
        <taxon>Dothideomycetidae</taxon>
        <taxon>Mycosphaerellales</taxon>
        <taxon>Mycosphaerellaceae</taxon>
        <taxon>Zymoseptoria</taxon>
    </lineage>
</organism>
<dbReference type="AlphaFoldDB" id="F9XRS4"/>
<evidence type="ECO:0000313" key="2">
    <source>
        <dbReference type="Proteomes" id="UP000008062"/>
    </source>
</evidence>
<reference evidence="1 2" key="1">
    <citation type="journal article" date="2011" name="PLoS Genet.">
        <title>Finished genome of the fungal wheat pathogen Mycosphaerella graminicola reveals dispensome structure, chromosome plasticity, and stealth pathogenesis.</title>
        <authorList>
            <person name="Goodwin S.B."/>
            <person name="Ben M'barek S."/>
            <person name="Dhillon B."/>
            <person name="Wittenberg A.H.J."/>
            <person name="Crane C.F."/>
            <person name="Hane J.K."/>
            <person name="Foster A.J."/>
            <person name="Van der Lee T.A.J."/>
            <person name="Grimwood J."/>
            <person name="Aerts A."/>
            <person name="Antoniw J."/>
            <person name="Bailey A."/>
            <person name="Bluhm B."/>
            <person name="Bowler J."/>
            <person name="Bristow J."/>
            <person name="van der Burgt A."/>
            <person name="Canto-Canche B."/>
            <person name="Churchill A.C.L."/>
            <person name="Conde-Ferraez L."/>
            <person name="Cools H.J."/>
            <person name="Coutinho P.M."/>
            <person name="Csukai M."/>
            <person name="Dehal P."/>
            <person name="De Wit P."/>
            <person name="Donzelli B."/>
            <person name="van de Geest H.C."/>
            <person name="van Ham R.C.H.J."/>
            <person name="Hammond-Kosack K.E."/>
            <person name="Henrissat B."/>
            <person name="Kilian A."/>
            <person name="Kobayashi A.K."/>
            <person name="Koopmann E."/>
            <person name="Kourmpetis Y."/>
            <person name="Kuzniar A."/>
            <person name="Lindquist E."/>
            <person name="Lombard V."/>
            <person name="Maliepaard C."/>
            <person name="Martins N."/>
            <person name="Mehrabi R."/>
            <person name="Nap J.P.H."/>
            <person name="Ponomarenko A."/>
            <person name="Rudd J.J."/>
            <person name="Salamov A."/>
            <person name="Schmutz J."/>
            <person name="Schouten H.J."/>
            <person name="Shapiro H."/>
            <person name="Stergiopoulos I."/>
            <person name="Torriani S.F.F."/>
            <person name="Tu H."/>
            <person name="de Vries R.P."/>
            <person name="Waalwijk C."/>
            <person name="Ware S.B."/>
            <person name="Wiebenga A."/>
            <person name="Zwiers L.-H."/>
            <person name="Oliver R.P."/>
            <person name="Grigoriev I.V."/>
            <person name="Kema G.H.J."/>
        </authorList>
    </citation>
    <scope>NUCLEOTIDE SEQUENCE [LARGE SCALE GENOMIC DNA]</scope>
    <source>
        <strain evidence="2">CBS 115943 / IPO323</strain>
    </source>
</reference>
<gene>
    <name evidence="1" type="ORF">MYCGRDRAFT_97920</name>
</gene>
<dbReference type="KEGG" id="ztr:MYCGRDRAFT_97920"/>
<protein>
    <submittedName>
        <fullName evidence="1">Uncharacterized protein</fullName>
    </submittedName>
</protein>
<keyword evidence="2" id="KW-1185">Reference proteome</keyword>
<proteinExistence type="predicted"/>
<dbReference type="RefSeq" id="XP_003846990.1">
    <property type="nucleotide sequence ID" value="XM_003846942.1"/>
</dbReference>
<dbReference type="InParanoid" id="F9XRS4"/>